<dbReference type="Pfam" id="PF25954">
    <property type="entry name" value="Beta-barrel_RND_2"/>
    <property type="match status" value="1"/>
</dbReference>
<feature type="domain" description="Multidrug resistance protein MdtA-like barrel-sandwich hybrid" evidence="5">
    <location>
        <begin position="65"/>
        <end position="251"/>
    </location>
</feature>
<dbReference type="GO" id="GO:1990281">
    <property type="term" value="C:efflux pump complex"/>
    <property type="evidence" value="ECO:0007669"/>
    <property type="project" value="TreeGrafter"/>
</dbReference>
<feature type="domain" description="YknX-like C-terminal permuted SH3-like" evidence="7">
    <location>
        <begin position="339"/>
        <end position="406"/>
    </location>
</feature>
<dbReference type="KEGG" id="bayd:BSPP4475_05060"/>
<dbReference type="Gene3D" id="1.10.287.470">
    <property type="entry name" value="Helix hairpin bin"/>
    <property type="match status" value="3"/>
</dbReference>
<feature type="chain" id="PRO_5041227314" evidence="4">
    <location>
        <begin position="20"/>
        <end position="410"/>
    </location>
</feature>
<feature type="signal peptide" evidence="4">
    <location>
        <begin position="1"/>
        <end position="19"/>
    </location>
</feature>
<dbReference type="InterPro" id="IPR058792">
    <property type="entry name" value="Beta-barrel_RND_2"/>
</dbReference>
<evidence type="ECO:0000256" key="2">
    <source>
        <dbReference type="ARBA" id="ARBA00022448"/>
    </source>
</evidence>
<dbReference type="GO" id="GO:0015562">
    <property type="term" value="F:efflux transmembrane transporter activity"/>
    <property type="evidence" value="ECO:0007669"/>
    <property type="project" value="InterPro"/>
</dbReference>
<dbReference type="Proteomes" id="UP001189619">
    <property type="component" value="Chromosome"/>
</dbReference>
<dbReference type="Gene3D" id="2.40.50.100">
    <property type="match status" value="2"/>
</dbReference>
<protein>
    <submittedName>
        <fullName evidence="8">Efflux transporter periplasmic adaptor subunit</fullName>
    </submittedName>
</protein>
<evidence type="ECO:0000259" key="7">
    <source>
        <dbReference type="Pfam" id="PF25989"/>
    </source>
</evidence>
<dbReference type="InterPro" id="IPR058625">
    <property type="entry name" value="MdtA-like_BSH"/>
</dbReference>
<evidence type="ECO:0000259" key="5">
    <source>
        <dbReference type="Pfam" id="PF25917"/>
    </source>
</evidence>
<dbReference type="AlphaFoldDB" id="A0AA48M851"/>
<keyword evidence="9" id="KW-1185">Reference proteome</keyword>
<dbReference type="Pfam" id="PF25917">
    <property type="entry name" value="BSH_RND"/>
    <property type="match status" value="1"/>
</dbReference>
<dbReference type="PANTHER" id="PTHR30469:SF15">
    <property type="entry name" value="HLYD FAMILY OF SECRETION PROTEINS"/>
    <property type="match status" value="1"/>
</dbReference>
<dbReference type="InterPro" id="IPR006143">
    <property type="entry name" value="RND_pump_MFP"/>
</dbReference>
<dbReference type="Pfam" id="PF25989">
    <property type="entry name" value="YknX_C"/>
    <property type="match status" value="1"/>
</dbReference>
<evidence type="ECO:0000256" key="4">
    <source>
        <dbReference type="SAM" id="SignalP"/>
    </source>
</evidence>
<evidence type="ECO:0000256" key="1">
    <source>
        <dbReference type="ARBA" id="ARBA00009477"/>
    </source>
</evidence>
<dbReference type="SUPFAM" id="SSF111369">
    <property type="entry name" value="HlyD-like secretion proteins"/>
    <property type="match status" value="2"/>
</dbReference>
<keyword evidence="2" id="KW-0813">Transport</keyword>
<sequence>MKMNKGSLGLLLALAVALAGCTAPDAATQQTQTDNKPVPVQVDTVKKGSVSTRAGVTGKLAPNKEVTLAPKVGGKIVQLNVKLGQYVKQGQVLFSLEKTDLENAVQQAQAAYDLAVANLKQSNAASDQGLQQAKNGLVQAEQALRDAERDYQRMSDLFKQGAVSPQQLEQAQAALTNAKTAYANAKEALEMAEKQTGVAVTQASVEQARISLQNAREQLANATVTAPISGFVSAVNGQVGEMASPQAPVVTIVDTDPLIVKANLSEEEVTSVKKGDKVKIQISAISKELDGTVSAISPVMDQTLRAYPVEIALAKQDASLKADMVVSIQFAHQQTNSMLVVPLKAVFDENGKRFVYKLEGDTAKKVEVQTGIESSDLVEVKAGLKEGEQIVVRGQTLLKDGAKVNVQPTS</sequence>
<proteinExistence type="inferred from homology"/>
<evidence type="ECO:0000259" key="6">
    <source>
        <dbReference type="Pfam" id="PF25954"/>
    </source>
</evidence>
<evidence type="ECO:0000256" key="3">
    <source>
        <dbReference type="SAM" id="Coils"/>
    </source>
</evidence>
<dbReference type="NCBIfam" id="TIGR01730">
    <property type="entry name" value="RND_mfp"/>
    <property type="match status" value="1"/>
</dbReference>
<evidence type="ECO:0000313" key="9">
    <source>
        <dbReference type="Proteomes" id="UP001189619"/>
    </source>
</evidence>
<dbReference type="InterPro" id="IPR058637">
    <property type="entry name" value="YknX-like_C"/>
</dbReference>
<gene>
    <name evidence="8" type="ORF">BSPP4475_05060</name>
</gene>
<reference evidence="8" key="1">
    <citation type="submission" date="2023-07" db="EMBL/GenBank/DDBJ databases">
        <authorList>
            <person name="Ivanov I."/>
            <person name="Teneva D."/>
            <person name="Stoikov I."/>
        </authorList>
    </citation>
    <scope>NUCLEOTIDE SEQUENCE</scope>
    <source>
        <strain evidence="8">4475</strain>
    </source>
</reference>
<dbReference type="Gene3D" id="2.40.420.20">
    <property type="match status" value="1"/>
</dbReference>
<keyword evidence="4" id="KW-0732">Signal</keyword>
<name>A0AA48M851_9BACL</name>
<dbReference type="PANTHER" id="PTHR30469">
    <property type="entry name" value="MULTIDRUG RESISTANCE PROTEIN MDTA"/>
    <property type="match status" value="1"/>
</dbReference>
<keyword evidence="3" id="KW-0175">Coiled coil</keyword>
<feature type="domain" description="CusB-like beta-barrel" evidence="6">
    <location>
        <begin position="260"/>
        <end position="333"/>
    </location>
</feature>
<feature type="coiled-coil region" evidence="3">
    <location>
        <begin position="98"/>
        <end position="225"/>
    </location>
</feature>
<evidence type="ECO:0000313" key="8">
    <source>
        <dbReference type="EMBL" id="CAJ1001697.1"/>
    </source>
</evidence>
<dbReference type="RefSeq" id="WP_171567346.1">
    <property type="nucleotide sequence ID" value="NZ_JAUSVZ010000014.1"/>
</dbReference>
<dbReference type="PROSITE" id="PS51257">
    <property type="entry name" value="PROKAR_LIPOPROTEIN"/>
    <property type="match status" value="1"/>
</dbReference>
<dbReference type="FunFam" id="2.40.420.20:FF:000006">
    <property type="entry name" value="RND family efflux transporter MFP subunit"/>
    <property type="match status" value="1"/>
</dbReference>
<organism evidence="8 9">
    <name type="scientific">Brevibacillus aydinogluensis</name>
    <dbReference type="NCBI Taxonomy" id="927786"/>
    <lineage>
        <taxon>Bacteria</taxon>
        <taxon>Bacillati</taxon>
        <taxon>Bacillota</taxon>
        <taxon>Bacilli</taxon>
        <taxon>Bacillales</taxon>
        <taxon>Paenibacillaceae</taxon>
        <taxon>Brevibacillus</taxon>
    </lineage>
</organism>
<dbReference type="Gene3D" id="2.40.30.170">
    <property type="match status" value="1"/>
</dbReference>
<accession>A0AA48M851</accession>
<comment type="similarity">
    <text evidence="1">Belongs to the membrane fusion protein (MFP) (TC 8.A.1) family.</text>
</comment>
<dbReference type="EMBL" id="OY569118">
    <property type="protein sequence ID" value="CAJ1001697.1"/>
    <property type="molecule type" value="Genomic_DNA"/>
</dbReference>